<evidence type="ECO:0000256" key="3">
    <source>
        <dbReference type="SAM" id="Phobius"/>
    </source>
</evidence>
<dbReference type="InterPro" id="IPR009631">
    <property type="entry name" value="CGLD27-like"/>
</dbReference>
<sequence>MLKLQFSGYYRSLSRGTKYEGNKEKWRRSPPTIRPLFGQARREEEFQLRFNPLLMAMKENDGGMSGFAGKSWEPDIEIEVPFEQRPVNEYSSLKNSFLYSWGELDPGSFFLRLGILWAINFGLIGAPISAASFDPSKDSLRFILAAGTGTLLLVSLVVLRIYLGWSYVGDRLLSAVVPYEESGWYDGQMWVKPPEVLARDRLLGSYKVKPVIKLLKQTLLGTGALLVTAISLLIFASPIEDLMRSAFGPRGDNMELSTSKNKQNLRKEQLLRLPTEIKNDDDLAAAAAEAADGRPVYCRDRYYRALAGGQYCKWDDLVK</sequence>
<dbReference type="GO" id="GO:0009536">
    <property type="term" value="C:plastid"/>
    <property type="evidence" value="ECO:0007669"/>
    <property type="project" value="UniProtKB-SubCell"/>
</dbReference>
<evidence type="ECO:0000313" key="5">
    <source>
        <dbReference type="Proteomes" id="UP000036987"/>
    </source>
</evidence>
<protein>
    <submittedName>
        <fullName evidence="4">Uncharacterized protein</fullName>
    </submittedName>
</protein>
<evidence type="ECO:0000256" key="2">
    <source>
        <dbReference type="ARBA" id="ARBA00022640"/>
    </source>
</evidence>
<keyword evidence="5" id="KW-1185">Reference proteome</keyword>
<dbReference type="OrthoDB" id="192326at2759"/>
<evidence type="ECO:0000313" key="4">
    <source>
        <dbReference type="EMBL" id="KMZ72909.1"/>
    </source>
</evidence>
<name>A0A0K9PVE1_ZOSMR</name>
<comment type="caution">
    <text evidence="4">The sequence shown here is derived from an EMBL/GenBank/DDBJ whole genome shotgun (WGS) entry which is preliminary data.</text>
</comment>
<feature type="transmembrane region" description="Helical" evidence="3">
    <location>
        <begin position="142"/>
        <end position="163"/>
    </location>
</feature>
<dbReference type="OMA" id="DSTLYSW"/>
<organism evidence="4 5">
    <name type="scientific">Zostera marina</name>
    <name type="common">Eelgrass</name>
    <dbReference type="NCBI Taxonomy" id="29655"/>
    <lineage>
        <taxon>Eukaryota</taxon>
        <taxon>Viridiplantae</taxon>
        <taxon>Streptophyta</taxon>
        <taxon>Embryophyta</taxon>
        <taxon>Tracheophyta</taxon>
        <taxon>Spermatophyta</taxon>
        <taxon>Magnoliopsida</taxon>
        <taxon>Liliopsida</taxon>
        <taxon>Zosteraceae</taxon>
        <taxon>Zostera</taxon>
    </lineage>
</organism>
<dbReference type="Pfam" id="PF06799">
    <property type="entry name" value="CGLD27-like"/>
    <property type="match status" value="1"/>
</dbReference>
<keyword evidence="3" id="KW-1133">Transmembrane helix</keyword>
<keyword evidence="2" id="KW-0934">Plastid</keyword>
<dbReference type="AlphaFoldDB" id="A0A0K9PVE1"/>
<gene>
    <name evidence="4" type="ORF">ZOSMA_158G00190</name>
</gene>
<dbReference type="Proteomes" id="UP000036987">
    <property type="component" value="Unassembled WGS sequence"/>
</dbReference>
<evidence type="ECO:0000256" key="1">
    <source>
        <dbReference type="ARBA" id="ARBA00004474"/>
    </source>
</evidence>
<keyword evidence="3" id="KW-0812">Transmembrane</keyword>
<dbReference type="PANTHER" id="PTHR34214:SF3">
    <property type="entry name" value="PROTEIN CONSERVED IN THE GREEN LINEAGE AND DIATOMS 27, CHLOROPLASTIC"/>
    <property type="match status" value="1"/>
</dbReference>
<proteinExistence type="predicted"/>
<feature type="transmembrane region" description="Helical" evidence="3">
    <location>
        <begin position="218"/>
        <end position="236"/>
    </location>
</feature>
<reference evidence="5" key="1">
    <citation type="journal article" date="2016" name="Nature">
        <title>The genome of the seagrass Zostera marina reveals angiosperm adaptation to the sea.</title>
        <authorList>
            <person name="Olsen J.L."/>
            <person name="Rouze P."/>
            <person name="Verhelst B."/>
            <person name="Lin Y.-C."/>
            <person name="Bayer T."/>
            <person name="Collen J."/>
            <person name="Dattolo E."/>
            <person name="De Paoli E."/>
            <person name="Dittami S."/>
            <person name="Maumus F."/>
            <person name="Michel G."/>
            <person name="Kersting A."/>
            <person name="Lauritano C."/>
            <person name="Lohaus R."/>
            <person name="Toepel M."/>
            <person name="Tonon T."/>
            <person name="Vanneste K."/>
            <person name="Amirebrahimi M."/>
            <person name="Brakel J."/>
            <person name="Bostroem C."/>
            <person name="Chovatia M."/>
            <person name="Grimwood J."/>
            <person name="Jenkins J.W."/>
            <person name="Jueterbock A."/>
            <person name="Mraz A."/>
            <person name="Stam W.T."/>
            <person name="Tice H."/>
            <person name="Bornberg-Bauer E."/>
            <person name="Green P.J."/>
            <person name="Pearson G.A."/>
            <person name="Procaccini G."/>
            <person name="Duarte C.M."/>
            <person name="Schmutz J."/>
            <person name="Reusch T.B.H."/>
            <person name="Van de Peer Y."/>
        </authorList>
    </citation>
    <scope>NUCLEOTIDE SEQUENCE [LARGE SCALE GENOMIC DNA]</scope>
    <source>
        <strain evidence="5">cv. Finnish</strain>
    </source>
</reference>
<keyword evidence="3" id="KW-0472">Membrane</keyword>
<feature type="transmembrane region" description="Helical" evidence="3">
    <location>
        <begin position="109"/>
        <end position="130"/>
    </location>
</feature>
<comment type="subcellular location">
    <subcellularLocation>
        <location evidence="1">Plastid</location>
    </subcellularLocation>
</comment>
<dbReference type="EMBL" id="LFYR01000614">
    <property type="protein sequence ID" value="KMZ72909.1"/>
    <property type="molecule type" value="Genomic_DNA"/>
</dbReference>
<accession>A0A0K9PVE1</accession>
<dbReference type="PANTHER" id="PTHR34214">
    <property type="match status" value="1"/>
</dbReference>
<dbReference type="STRING" id="29655.A0A0K9PVE1"/>